<dbReference type="AlphaFoldDB" id="A0A2I6S6C4"/>
<gene>
    <name evidence="2" type="ORF">C0099_07640</name>
</gene>
<feature type="domain" description="Helix-turn-helix" evidence="1">
    <location>
        <begin position="34"/>
        <end position="84"/>
    </location>
</feature>
<dbReference type="Proteomes" id="UP000242205">
    <property type="component" value="Chromosome"/>
</dbReference>
<dbReference type="OrthoDB" id="9154955at2"/>
<sequence length="85" mass="9401">MASEQRTHEIAQAMRDAIRANRVAVSCDERVSEADAAQLLGLHPGTLKNLRHQGTGPPAYRIPVAGSRISYRVDDLAAWIEARRH</sequence>
<protein>
    <recommendedName>
        <fullName evidence="1">Helix-turn-helix domain-containing protein</fullName>
    </recommendedName>
</protein>
<dbReference type="KEGG" id="atw:C0099_07640"/>
<evidence type="ECO:0000313" key="2">
    <source>
        <dbReference type="EMBL" id="AUN94814.1"/>
    </source>
</evidence>
<dbReference type="Pfam" id="PF12728">
    <property type="entry name" value="HTH_17"/>
    <property type="match status" value="1"/>
</dbReference>
<dbReference type="InterPro" id="IPR041657">
    <property type="entry name" value="HTH_17"/>
</dbReference>
<reference evidence="2 3" key="1">
    <citation type="submission" date="2018-01" db="EMBL/GenBank/DDBJ databases">
        <authorList>
            <person name="Fu G.-Y."/>
        </authorList>
    </citation>
    <scope>NUCLEOTIDE SEQUENCE [LARGE SCALE GENOMIC DNA]</scope>
    <source>
        <strain evidence="2 3">SY39</strain>
    </source>
</reference>
<organism evidence="2 3">
    <name type="scientific">Pseudazoarcus pumilus</name>
    <dbReference type="NCBI Taxonomy" id="2067960"/>
    <lineage>
        <taxon>Bacteria</taxon>
        <taxon>Pseudomonadati</taxon>
        <taxon>Pseudomonadota</taxon>
        <taxon>Betaproteobacteria</taxon>
        <taxon>Rhodocyclales</taxon>
        <taxon>Zoogloeaceae</taxon>
        <taxon>Pseudazoarcus</taxon>
    </lineage>
</organism>
<keyword evidence="3" id="KW-1185">Reference proteome</keyword>
<evidence type="ECO:0000259" key="1">
    <source>
        <dbReference type="Pfam" id="PF12728"/>
    </source>
</evidence>
<name>A0A2I6S6C4_9RHOO</name>
<proteinExistence type="predicted"/>
<evidence type="ECO:0000313" key="3">
    <source>
        <dbReference type="Proteomes" id="UP000242205"/>
    </source>
</evidence>
<dbReference type="SUPFAM" id="SSF46955">
    <property type="entry name" value="Putative DNA-binding domain"/>
    <property type="match status" value="1"/>
</dbReference>
<dbReference type="InterPro" id="IPR009061">
    <property type="entry name" value="DNA-bd_dom_put_sf"/>
</dbReference>
<dbReference type="EMBL" id="CP025682">
    <property type="protein sequence ID" value="AUN94814.1"/>
    <property type="molecule type" value="Genomic_DNA"/>
</dbReference>
<accession>A0A2I6S6C4</accession>